<dbReference type="AlphaFoldDB" id="A0AAD5SED5"/>
<evidence type="ECO:0000256" key="1">
    <source>
        <dbReference type="SAM" id="MobiDB-lite"/>
    </source>
</evidence>
<proteinExistence type="predicted"/>
<sequence>MLGEDEYMGNIHDVFVAIVSEAIGNDGYEGEFWLRQQAQPMYRMVQRYEEERGEPVCGEDWKVDQDWMDDKMWEILDPQGDGPLEGFWDNLWDNLKECAPNTNVSREAAMAALDYFYEKVDSFEGDFLARIRKRNAARRILRCKKRMFPRAGDLHHHLNRPDGPIARREASKYPVE</sequence>
<name>A0AAD5SED5_9FUNG</name>
<evidence type="ECO:0000313" key="2">
    <source>
        <dbReference type="EMBL" id="KAJ3052560.1"/>
    </source>
</evidence>
<reference evidence="2" key="1">
    <citation type="submission" date="2020-05" db="EMBL/GenBank/DDBJ databases">
        <title>Phylogenomic resolution of chytrid fungi.</title>
        <authorList>
            <person name="Stajich J.E."/>
            <person name="Amses K."/>
            <person name="Simmons R."/>
            <person name="Seto K."/>
            <person name="Myers J."/>
            <person name="Bonds A."/>
            <person name="Quandt C.A."/>
            <person name="Barry K."/>
            <person name="Liu P."/>
            <person name="Grigoriev I."/>
            <person name="Longcore J.E."/>
            <person name="James T.Y."/>
        </authorList>
    </citation>
    <scope>NUCLEOTIDE SEQUENCE</scope>
    <source>
        <strain evidence="2">JEL0318</strain>
    </source>
</reference>
<gene>
    <name evidence="2" type="ORF">HK097_006058</name>
</gene>
<dbReference type="EMBL" id="JADGJD010000284">
    <property type="protein sequence ID" value="KAJ3052560.1"/>
    <property type="molecule type" value="Genomic_DNA"/>
</dbReference>
<keyword evidence="3" id="KW-1185">Reference proteome</keyword>
<dbReference type="Proteomes" id="UP001212841">
    <property type="component" value="Unassembled WGS sequence"/>
</dbReference>
<organism evidence="2 3">
    <name type="scientific">Rhizophlyctis rosea</name>
    <dbReference type="NCBI Taxonomy" id="64517"/>
    <lineage>
        <taxon>Eukaryota</taxon>
        <taxon>Fungi</taxon>
        <taxon>Fungi incertae sedis</taxon>
        <taxon>Chytridiomycota</taxon>
        <taxon>Chytridiomycota incertae sedis</taxon>
        <taxon>Chytridiomycetes</taxon>
        <taxon>Rhizophlyctidales</taxon>
        <taxon>Rhizophlyctidaceae</taxon>
        <taxon>Rhizophlyctis</taxon>
    </lineage>
</organism>
<comment type="caution">
    <text evidence="2">The sequence shown here is derived from an EMBL/GenBank/DDBJ whole genome shotgun (WGS) entry which is preliminary data.</text>
</comment>
<feature type="region of interest" description="Disordered" evidence="1">
    <location>
        <begin position="153"/>
        <end position="176"/>
    </location>
</feature>
<protein>
    <submittedName>
        <fullName evidence="2">Uncharacterized protein</fullName>
    </submittedName>
</protein>
<evidence type="ECO:0000313" key="3">
    <source>
        <dbReference type="Proteomes" id="UP001212841"/>
    </source>
</evidence>
<accession>A0AAD5SED5</accession>